<protein>
    <submittedName>
        <fullName evidence="1">Uncharacterized protein</fullName>
    </submittedName>
</protein>
<organism evidence="1 2">
    <name type="scientific">Lipomyces orientalis</name>
    <dbReference type="NCBI Taxonomy" id="1233043"/>
    <lineage>
        <taxon>Eukaryota</taxon>
        <taxon>Fungi</taxon>
        <taxon>Dikarya</taxon>
        <taxon>Ascomycota</taxon>
        <taxon>Saccharomycotina</taxon>
        <taxon>Lipomycetes</taxon>
        <taxon>Lipomycetales</taxon>
        <taxon>Lipomycetaceae</taxon>
        <taxon>Lipomyces</taxon>
    </lineage>
</organism>
<dbReference type="EMBL" id="MU970079">
    <property type="protein sequence ID" value="KAK9322319.1"/>
    <property type="molecule type" value="Genomic_DNA"/>
</dbReference>
<proteinExistence type="predicted"/>
<comment type="caution">
    <text evidence="1">The sequence shown here is derived from an EMBL/GenBank/DDBJ whole genome shotgun (WGS) entry which is preliminary data.</text>
</comment>
<dbReference type="Proteomes" id="UP001489719">
    <property type="component" value="Unassembled WGS sequence"/>
</dbReference>
<gene>
    <name evidence="1" type="ORF">V1517DRAFT_338942</name>
</gene>
<evidence type="ECO:0000313" key="1">
    <source>
        <dbReference type="EMBL" id="KAK9322319.1"/>
    </source>
</evidence>
<reference evidence="2" key="1">
    <citation type="journal article" date="2024" name="Front. Bioeng. Biotechnol.">
        <title>Genome-scale model development and genomic sequencing of the oleaginous clade Lipomyces.</title>
        <authorList>
            <person name="Czajka J.J."/>
            <person name="Han Y."/>
            <person name="Kim J."/>
            <person name="Mondo S.J."/>
            <person name="Hofstad B.A."/>
            <person name="Robles A."/>
            <person name="Haridas S."/>
            <person name="Riley R."/>
            <person name="LaButti K."/>
            <person name="Pangilinan J."/>
            <person name="Andreopoulos W."/>
            <person name="Lipzen A."/>
            <person name="Yan J."/>
            <person name="Wang M."/>
            <person name="Ng V."/>
            <person name="Grigoriev I.V."/>
            <person name="Spatafora J.W."/>
            <person name="Magnuson J.K."/>
            <person name="Baker S.E."/>
            <person name="Pomraning K.R."/>
        </authorList>
    </citation>
    <scope>NUCLEOTIDE SEQUENCE [LARGE SCALE GENOMIC DNA]</scope>
    <source>
        <strain evidence="2">CBS 10300</strain>
    </source>
</reference>
<keyword evidence="2" id="KW-1185">Reference proteome</keyword>
<evidence type="ECO:0000313" key="2">
    <source>
        <dbReference type="Proteomes" id="UP001489719"/>
    </source>
</evidence>
<name>A0ACC3TMI6_9ASCO</name>
<sequence length="150" mass="17459">MKHMRPAIASKAEIKRVLRNPRTTAKASYVDGLDLPKLSEKEEVGRDKFIDYDVDTRLNSTFRMLDNALATQPQVDEFLQYIGFPRFTAADWKRLRQIYTVLLQFNELTLVISEKKPQISLAVSVYYEIHDLLEEVSERKEEFSSLDIDS</sequence>
<accession>A0ACC3TMI6</accession>